<dbReference type="InterPro" id="IPR016181">
    <property type="entry name" value="Acyl_CoA_acyltransferase"/>
</dbReference>
<reference evidence="2 3" key="1">
    <citation type="submission" date="2018-05" db="EMBL/GenBank/DDBJ databases">
        <title>Complete Genome Sequences of Extremely Thermoacidophilic, Metal-Mobilizing Type-Strain Members of the Archaeal Family Sulfolobaceae: Acidianus brierleyi DSM-1651T, Acidianus sulfidivorans DSM-18786T, Metallosphaera hakonensis DSM-7519T, and Metallosphaera prunae DSM-10039T.</title>
        <authorList>
            <person name="Counts J.A."/>
            <person name="Kelly R.M."/>
        </authorList>
    </citation>
    <scope>NUCLEOTIDE SEQUENCE [LARGE SCALE GENOMIC DNA]</scope>
    <source>
        <strain evidence="2 3">DSM 1651</strain>
    </source>
</reference>
<dbReference type="CDD" id="cd04301">
    <property type="entry name" value="NAT_SF"/>
    <property type="match status" value="1"/>
</dbReference>
<dbReference type="GeneID" id="36833419"/>
<evidence type="ECO:0000313" key="2">
    <source>
        <dbReference type="EMBL" id="AWR95640.1"/>
    </source>
</evidence>
<dbReference type="InterPro" id="IPR050276">
    <property type="entry name" value="MshD_Acetyltransferase"/>
</dbReference>
<dbReference type="Proteomes" id="UP000248044">
    <property type="component" value="Chromosome"/>
</dbReference>
<dbReference type="SUPFAM" id="SSF55729">
    <property type="entry name" value="Acyl-CoA N-acyltransferases (Nat)"/>
    <property type="match status" value="1"/>
</dbReference>
<dbReference type="GO" id="GO:0016747">
    <property type="term" value="F:acyltransferase activity, transferring groups other than amino-acyl groups"/>
    <property type="evidence" value="ECO:0007669"/>
    <property type="project" value="InterPro"/>
</dbReference>
<proteinExistence type="predicted"/>
<dbReference type="PROSITE" id="PS51186">
    <property type="entry name" value="GNAT"/>
    <property type="match status" value="1"/>
</dbReference>
<evidence type="ECO:0000313" key="3">
    <source>
        <dbReference type="Proteomes" id="UP000248044"/>
    </source>
</evidence>
<dbReference type="PANTHER" id="PTHR43617">
    <property type="entry name" value="L-AMINO ACID N-ACETYLTRANSFERASE"/>
    <property type="match status" value="1"/>
</dbReference>
<dbReference type="RefSeq" id="WP_110271518.1">
    <property type="nucleotide sequence ID" value="NZ_CP029289.2"/>
</dbReference>
<dbReference type="Gene3D" id="3.40.630.30">
    <property type="match status" value="1"/>
</dbReference>
<evidence type="ECO:0000259" key="1">
    <source>
        <dbReference type="PROSITE" id="PS51186"/>
    </source>
</evidence>
<gene>
    <name evidence="2" type="ORF">DFR85_14645</name>
</gene>
<dbReference type="KEGG" id="abri:DFR85_14645"/>
<organism evidence="2 3">
    <name type="scientific">Acidianus brierleyi</name>
    <dbReference type="NCBI Taxonomy" id="41673"/>
    <lineage>
        <taxon>Archaea</taxon>
        <taxon>Thermoproteota</taxon>
        <taxon>Thermoprotei</taxon>
        <taxon>Sulfolobales</taxon>
        <taxon>Sulfolobaceae</taxon>
        <taxon>Acidianus</taxon>
    </lineage>
</organism>
<sequence length="161" mass="18798">MSEYIAGVTLRRAKEEDWNKIYELYSTLSDDDLYLRYFHLYRPTVEDVKKLTNENDHITILAEYNGKIIGEGTIYNDGEFSLVVHPEFRRYGIGSMIVKSLINEGKRMGLKKIKFYTLSENMPMIKLGRKLGFKLINDEDEIYGELIVNSIQSESTYEIYA</sequence>
<feature type="domain" description="N-acetyltransferase" evidence="1">
    <location>
        <begin position="8"/>
        <end position="161"/>
    </location>
</feature>
<dbReference type="Pfam" id="PF00583">
    <property type="entry name" value="Acetyltransf_1"/>
    <property type="match status" value="1"/>
</dbReference>
<keyword evidence="3" id="KW-1185">Reference proteome</keyword>
<keyword evidence="2" id="KW-0808">Transferase</keyword>
<dbReference type="OrthoDB" id="43754at2157"/>
<dbReference type="AlphaFoldDB" id="A0A2U9II01"/>
<dbReference type="EMBL" id="CP029289">
    <property type="protein sequence ID" value="AWR95640.1"/>
    <property type="molecule type" value="Genomic_DNA"/>
</dbReference>
<protein>
    <submittedName>
        <fullName evidence="2">GNAT family N-acetyltransferase</fullName>
    </submittedName>
</protein>
<dbReference type="InterPro" id="IPR000182">
    <property type="entry name" value="GNAT_dom"/>
</dbReference>
<accession>A0A2U9II01</accession>
<name>A0A2U9II01_9CREN</name>